<keyword evidence="9" id="KW-1185">Reference proteome</keyword>
<feature type="binding site" evidence="6">
    <location>
        <position position="212"/>
    </location>
    <ligand>
        <name>Zn(2+)</name>
        <dbReference type="ChEBI" id="CHEBI:29105"/>
        <label>2</label>
    </ligand>
</feature>
<keyword evidence="6" id="KW-0862">Zinc</keyword>
<dbReference type="InterPro" id="IPR006680">
    <property type="entry name" value="Amidohydro-rel"/>
</dbReference>
<evidence type="ECO:0000313" key="8">
    <source>
        <dbReference type="EMBL" id="KMT23289.1"/>
    </source>
</evidence>
<comment type="function">
    <text evidence="1 6">Catalyzes the reversible cyclization of carbamoyl aspartate to dihydroorotate.</text>
</comment>
<dbReference type="PROSITE" id="PS00483">
    <property type="entry name" value="DIHYDROOROTASE_2"/>
    <property type="match status" value="1"/>
</dbReference>
<evidence type="ECO:0000256" key="2">
    <source>
        <dbReference type="ARBA" id="ARBA00010286"/>
    </source>
</evidence>
<dbReference type="InterPro" id="IPR004722">
    <property type="entry name" value="DHOase"/>
</dbReference>
<evidence type="ECO:0000256" key="1">
    <source>
        <dbReference type="ARBA" id="ARBA00002368"/>
    </source>
</evidence>
<feature type="binding site" evidence="6">
    <location>
        <position position="57"/>
    </location>
    <ligand>
        <name>Zn(2+)</name>
        <dbReference type="ChEBI" id="CHEBI:29105"/>
        <label>1</label>
    </ligand>
</feature>
<keyword evidence="3 6" id="KW-0479">Metal-binding</keyword>
<comment type="catalytic activity">
    <reaction evidence="6">
        <text>(S)-dihydroorotate + H2O = N-carbamoyl-L-aspartate + H(+)</text>
        <dbReference type="Rhea" id="RHEA:24296"/>
        <dbReference type="ChEBI" id="CHEBI:15377"/>
        <dbReference type="ChEBI" id="CHEBI:15378"/>
        <dbReference type="ChEBI" id="CHEBI:30864"/>
        <dbReference type="ChEBI" id="CHEBI:32814"/>
        <dbReference type="EC" id="3.5.2.3"/>
    </reaction>
</comment>
<name>A0A0J8DGC8_CLOCY</name>
<dbReference type="OrthoDB" id="9765462at2"/>
<dbReference type="InterPro" id="IPR011059">
    <property type="entry name" value="Metal-dep_hydrolase_composite"/>
</dbReference>
<protein>
    <recommendedName>
        <fullName evidence="6">Dihydroorotase</fullName>
        <shortName evidence="6">DHOase</shortName>
        <ecNumber evidence="6">3.5.2.3</ecNumber>
    </recommendedName>
</protein>
<dbReference type="GO" id="GO:0006145">
    <property type="term" value="P:purine nucleobase catabolic process"/>
    <property type="evidence" value="ECO:0007669"/>
    <property type="project" value="TreeGrafter"/>
</dbReference>
<dbReference type="EC" id="3.5.2.3" evidence="6"/>
<dbReference type="PATRIC" id="fig|1121307.3.peg.2477"/>
<feature type="active site" evidence="6">
    <location>
        <position position="280"/>
    </location>
</feature>
<dbReference type="EMBL" id="LFVU01000001">
    <property type="protein sequence ID" value="KMT23289.1"/>
    <property type="molecule type" value="Genomic_DNA"/>
</dbReference>
<dbReference type="GO" id="GO:0004151">
    <property type="term" value="F:dihydroorotase activity"/>
    <property type="evidence" value="ECO:0007669"/>
    <property type="project" value="UniProtKB-UniRule"/>
</dbReference>
<comment type="caution">
    <text evidence="8">The sequence shown here is derived from an EMBL/GenBank/DDBJ whole genome shotgun (WGS) entry which is preliminary data.</text>
</comment>
<comment type="pathway">
    <text evidence="6">Pyrimidine metabolism; UMP biosynthesis via de novo pathway; (S)-dihydroorotate from bicarbonate: step 3/3.</text>
</comment>
<dbReference type="GO" id="GO:0004038">
    <property type="term" value="F:allantoinase activity"/>
    <property type="evidence" value="ECO:0007669"/>
    <property type="project" value="TreeGrafter"/>
</dbReference>
<feature type="binding site" evidence="6">
    <location>
        <position position="148"/>
    </location>
    <ligand>
        <name>Zn(2+)</name>
        <dbReference type="ChEBI" id="CHEBI:29105"/>
        <label>2</label>
    </ligand>
</feature>
<feature type="binding site" evidence="6">
    <location>
        <position position="91"/>
    </location>
    <ligand>
        <name>substrate</name>
    </ligand>
</feature>
<comment type="similarity">
    <text evidence="2 6">Belongs to the metallo-dependent hydrolases superfamily. DHOase family. Class I DHOase subfamily.</text>
</comment>
<feature type="binding site" evidence="6">
    <location>
        <position position="175"/>
    </location>
    <ligand>
        <name>Zn(2+)</name>
        <dbReference type="ChEBI" id="CHEBI:29105"/>
        <label>2</label>
    </ligand>
</feature>
<dbReference type="GO" id="GO:0044205">
    <property type="term" value="P:'de novo' UMP biosynthetic process"/>
    <property type="evidence" value="ECO:0007669"/>
    <property type="project" value="UniProtKB-UniRule"/>
</dbReference>
<dbReference type="UniPathway" id="UPA00070">
    <property type="reaction ID" value="UER00117"/>
</dbReference>
<dbReference type="NCBIfam" id="TIGR00857">
    <property type="entry name" value="pyrC_multi"/>
    <property type="match status" value="1"/>
</dbReference>
<reference evidence="8 9" key="1">
    <citation type="submission" date="2015-06" db="EMBL/GenBank/DDBJ databases">
        <title>Draft genome sequence of the purine-degrading Clostridium cylindrosporum HC-1 (DSM 605).</title>
        <authorList>
            <person name="Poehlein A."/>
            <person name="Schiel-Bengelsdorf B."/>
            <person name="Bengelsdorf F."/>
            <person name="Daniel R."/>
            <person name="Duerre P."/>
        </authorList>
    </citation>
    <scope>NUCLEOTIDE SEQUENCE [LARGE SCALE GENOMIC DNA]</scope>
    <source>
        <strain evidence="8 9">DSM 605</strain>
    </source>
</reference>
<evidence type="ECO:0000313" key="9">
    <source>
        <dbReference type="Proteomes" id="UP000036756"/>
    </source>
</evidence>
<dbReference type="HAMAP" id="MF_00220_B">
    <property type="entry name" value="PyrC_classI_B"/>
    <property type="match status" value="1"/>
</dbReference>
<dbReference type="CDD" id="cd01317">
    <property type="entry name" value="DHOase_IIa"/>
    <property type="match status" value="1"/>
</dbReference>
<evidence type="ECO:0000256" key="4">
    <source>
        <dbReference type="ARBA" id="ARBA00022801"/>
    </source>
</evidence>
<dbReference type="SUPFAM" id="SSF51338">
    <property type="entry name" value="Composite domain of metallo-dependent hydrolases"/>
    <property type="match status" value="1"/>
</dbReference>
<feature type="domain" description="Amidohydrolase-related" evidence="7">
    <location>
        <begin position="48"/>
        <end position="392"/>
    </location>
</feature>
<feature type="binding site" evidence="6">
    <location>
        <begin position="294"/>
        <end position="295"/>
    </location>
    <ligand>
        <name>substrate</name>
    </ligand>
</feature>
<keyword evidence="5 6" id="KW-0665">Pyrimidine biosynthesis</keyword>
<dbReference type="RefSeq" id="WP_048569107.1">
    <property type="nucleotide sequence ID" value="NZ_LFVU01000001.1"/>
</dbReference>
<keyword evidence="4 6" id="KW-0378">Hydrolase</keyword>
<gene>
    <name evidence="6 8" type="primary">pyrC</name>
    <name evidence="8" type="ORF">CLCY_8c00250</name>
</gene>
<dbReference type="Pfam" id="PF01979">
    <property type="entry name" value="Amidohydro_1"/>
    <property type="match status" value="1"/>
</dbReference>
<proteinExistence type="inferred from homology"/>
<dbReference type="InterPro" id="IPR002195">
    <property type="entry name" value="Dihydroorotase_CS"/>
</dbReference>
<dbReference type="SUPFAM" id="SSF51556">
    <property type="entry name" value="Metallo-dependent hydrolases"/>
    <property type="match status" value="1"/>
</dbReference>
<feature type="binding site" evidence="6">
    <location>
        <position position="253"/>
    </location>
    <ligand>
        <name>substrate</name>
    </ligand>
</feature>
<dbReference type="Gene3D" id="3.20.20.140">
    <property type="entry name" value="Metal-dependent hydrolases"/>
    <property type="match status" value="1"/>
</dbReference>
<organism evidence="8 9">
    <name type="scientific">Clostridium cylindrosporum DSM 605</name>
    <dbReference type="NCBI Taxonomy" id="1121307"/>
    <lineage>
        <taxon>Bacteria</taxon>
        <taxon>Bacillati</taxon>
        <taxon>Bacillota</taxon>
        <taxon>Clostridia</taxon>
        <taxon>Eubacteriales</taxon>
        <taxon>Clostridiaceae</taxon>
        <taxon>Clostridium</taxon>
    </lineage>
</organism>
<evidence type="ECO:0000256" key="3">
    <source>
        <dbReference type="ARBA" id="ARBA00022723"/>
    </source>
</evidence>
<evidence type="ECO:0000256" key="6">
    <source>
        <dbReference type="HAMAP-Rule" id="MF_00220"/>
    </source>
</evidence>
<dbReference type="PANTHER" id="PTHR43668:SF2">
    <property type="entry name" value="ALLANTOINASE"/>
    <property type="match status" value="1"/>
</dbReference>
<dbReference type="GO" id="GO:0005737">
    <property type="term" value="C:cytoplasm"/>
    <property type="evidence" value="ECO:0007669"/>
    <property type="project" value="TreeGrafter"/>
</dbReference>
<feature type="binding site" evidence="6">
    <location>
        <position position="280"/>
    </location>
    <ligand>
        <name>Zn(2+)</name>
        <dbReference type="ChEBI" id="CHEBI:29105"/>
        <label>1</label>
    </ligand>
</feature>
<sequence length="397" mass="43776">MELLIKNTRIVDSNNDFKGDLYIKNGIIETMGNNLEADCETIDGEGLVLLPSFTDLHCHFRFPGLTHKEDMLSGSLAAVRGGYTAVNLMGNTNPICSTNEVLKTVLDEAEKIGLLNVHQVVSITKNFDGETLDHLDEIKYPIRFISDDGKGIDKSRVMLNAMMKAKSMGLIIMSHVEHTEIVKEDTRLSENIMTGRDVALARHTGCHLHVCHVSTKEAMEEIIRAKDRGDMVTCEVAPHHIALTSDEVEYRVNPPIRGKEDVNFLIDAIKNGYVDAIATDHAPHTFEDKESGAPGLSGIETSFSVCYTSLVSEGHISLSKLTEIMAKNPAKMMGLNSGEIKLGMNADLVLVDLNKEVTIDSSEFKSKGKNTPFDGKKYKGEVAVTIKDGKVVYRREK</sequence>
<dbReference type="InterPro" id="IPR050138">
    <property type="entry name" value="DHOase/Allantoinase_Hydrolase"/>
</dbReference>
<dbReference type="STRING" id="1121307.CLCY_8c00250"/>
<feature type="binding site" evidence="6">
    <location>
        <begin position="59"/>
        <end position="61"/>
    </location>
    <ligand>
        <name>substrate</name>
    </ligand>
</feature>
<evidence type="ECO:0000259" key="7">
    <source>
        <dbReference type="Pfam" id="PF01979"/>
    </source>
</evidence>
<dbReference type="AlphaFoldDB" id="A0A0J8DGC8"/>
<accession>A0A0J8DGC8</accession>
<feature type="binding site" evidence="6">
    <location>
        <position position="59"/>
    </location>
    <ligand>
        <name>Zn(2+)</name>
        <dbReference type="ChEBI" id="CHEBI:29105"/>
        <label>1</label>
    </ligand>
</feature>
<feature type="binding site" evidence="6">
    <location>
        <position position="284"/>
    </location>
    <ligand>
        <name>substrate</name>
    </ligand>
</feature>
<comment type="cofactor">
    <cofactor evidence="6">
        <name>Zn(2+)</name>
        <dbReference type="ChEBI" id="CHEBI:29105"/>
    </cofactor>
    <text evidence="6">Binds 2 Zn(2+) ions per subunit.</text>
</comment>
<dbReference type="PANTHER" id="PTHR43668">
    <property type="entry name" value="ALLANTOINASE"/>
    <property type="match status" value="1"/>
</dbReference>
<feature type="binding site" evidence="6">
    <location>
        <position position="148"/>
    </location>
    <ligand>
        <name>Zn(2+)</name>
        <dbReference type="ChEBI" id="CHEBI:29105"/>
        <label>1</label>
    </ligand>
</feature>
<dbReference type="Proteomes" id="UP000036756">
    <property type="component" value="Unassembled WGS sequence"/>
</dbReference>
<dbReference type="GO" id="GO:0008270">
    <property type="term" value="F:zinc ion binding"/>
    <property type="evidence" value="ECO:0007669"/>
    <property type="project" value="UniProtKB-UniRule"/>
</dbReference>
<dbReference type="InterPro" id="IPR032466">
    <property type="entry name" value="Metal_Hydrolase"/>
</dbReference>
<evidence type="ECO:0000256" key="5">
    <source>
        <dbReference type="ARBA" id="ARBA00022975"/>
    </source>
</evidence>